<name>A0AAE0Z2G4_9GAST</name>
<gene>
    <name evidence="1" type="ORF">RRG08_040300</name>
</gene>
<protein>
    <submittedName>
        <fullName evidence="1">Uncharacterized protein</fullName>
    </submittedName>
</protein>
<proteinExistence type="predicted"/>
<comment type="caution">
    <text evidence="1">The sequence shown here is derived from an EMBL/GenBank/DDBJ whole genome shotgun (WGS) entry which is preliminary data.</text>
</comment>
<organism evidence="1 2">
    <name type="scientific">Elysia crispata</name>
    <name type="common">lettuce slug</name>
    <dbReference type="NCBI Taxonomy" id="231223"/>
    <lineage>
        <taxon>Eukaryota</taxon>
        <taxon>Metazoa</taxon>
        <taxon>Spiralia</taxon>
        <taxon>Lophotrochozoa</taxon>
        <taxon>Mollusca</taxon>
        <taxon>Gastropoda</taxon>
        <taxon>Heterobranchia</taxon>
        <taxon>Euthyneura</taxon>
        <taxon>Panpulmonata</taxon>
        <taxon>Sacoglossa</taxon>
        <taxon>Placobranchoidea</taxon>
        <taxon>Plakobranchidae</taxon>
        <taxon>Elysia</taxon>
    </lineage>
</organism>
<dbReference type="AlphaFoldDB" id="A0AAE0Z2G4"/>
<accession>A0AAE0Z2G4</accession>
<reference evidence="1" key="1">
    <citation type="journal article" date="2023" name="G3 (Bethesda)">
        <title>A reference genome for the long-term kleptoplast-retaining sea slug Elysia crispata morphotype clarki.</title>
        <authorList>
            <person name="Eastman K.E."/>
            <person name="Pendleton A.L."/>
            <person name="Shaikh M.A."/>
            <person name="Suttiyut T."/>
            <person name="Ogas R."/>
            <person name="Tomko P."/>
            <person name="Gavelis G."/>
            <person name="Widhalm J.R."/>
            <person name="Wisecaver J.H."/>
        </authorList>
    </citation>
    <scope>NUCLEOTIDE SEQUENCE</scope>
    <source>
        <strain evidence="1">ECLA1</strain>
    </source>
</reference>
<sequence>MGLILQSLVESIVSLTPPKLRIRVWIWTALSAWSPRFLVVSPPTSPRWPTDEVKRSFSSRRSARVPGLYTATPSASLASSILKQLSRRQTQFSWRENQIWGRHGAPIAPIFWSNASIIKTGPRPPTRTPIVILFGRNKPETPTTTS</sequence>
<evidence type="ECO:0000313" key="1">
    <source>
        <dbReference type="EMBL" id="KAK3761604.1"/>
    </source>
</evidence>
<keyword evidence="2" id="KW-1185">Reference proteome</keyword>
<evidence type="ECO:0000313" key="2">
    <source>
        <dbReference type="Proteomes" id="UP001283361"/>
    </source>
</evidence>
<dbReference type="Proteomes" id="UP001283361">
    <property type="component" value="Unassembled WGS sequence"/>
</dbReference>
<dbReference type="EMBL" id="JAWDGP010004872">
    <property type="protein sequence ID" value="KAK3761604.1"/>
    <property type="molecule type" value="Genomic_DNA"/>
</dbReference>